<evidence type="ECO:0000256" key="3">
    <source>
        <dbReference type="ARBA" id="ARBA00022679"/>
    </source>
</evidence>
<evidence type="ECO:0000256" key="4">
    <source>
        <dbReference type="RuleBase" id="RU003718"/>
    </source>
</evidence>
<keyword evidence="6" id="KW-1185">Reference proteome</keyword>
<proteinExistence type="inferred from homology"/>
<dbReference type="InterPro" id="IPR035595">
    <property type="entry name" value="UDP_glycos_trans_CS"/>
</dbReference>
<protein>
    <recommendedName>
        <fullName evidence="5">Glycosyltransferase</fullName>
        <ecNumber evidence="5">2.4.1.-</ecNumber>
    </recommendedName>
</protein>
<gene>
    <name evidence="7" type="primary">LOC111306179</name>
</gene>
<dbReference type="PROSITE" id="PS00375">
    <property type="entry name" value="UDPGT"/>
    <property type="match status" value="1"/>
</dbReference>
<dbReference type="PANTHER" id="PTHR11926:SF1509">
    <property type="entry name" value="UDP-GLYCOSYLTRANSFERASE 74G1-LIKE"/>
    <property type="match status" value="1"/>
</dbReference>
<dbReference type="GO" id="GO:0080044">
    <property type="term" value="F:quercetin 7-O-glucosyltransferase activity"/>
    <property type="evidence" value="ECO:0007669"/>
    <property type="project" value="TreeGrafter"/>
</dbReference>
<dbReference type="FunFam" id="3.40.50.2000:FF:000019">
    <property type="entry name" value="Glycosyltransferase"/>
    <property type="match status" value="1"/>
</dbReference>
<evidence type="ECO:0000256" key="2">
    <source>
        <dbReference type="ARBA" id="ARBA00022676"/>
    </source>
</evidence>
<accession>A0A6P6A491</accession>
<evidence type="ECO:0000256" key="5">
    <source>
        <dbReference type="RuleBase" id="RU362057"/>
    </source>
</evidence>
<dbReference type="Proteomes" id="UP000515121">
    <property type="component" value="Unplaced"/>
</dbReference>
<evidence type="ECO:0000313" key="6">
    <source>
        <dbReference type="Proteomes" id="UP000515121"/>
    </source>
</evidence>
<dbReference type="Gene3D" id="3.40.50.2000">
    <property type="entry name" value="Glycogen Phosphorylase B"/>
    <property type="match status" value="2"/>
</dbReference>
<dbReference type="PANTHER" id="PTHR11926">
    <property type="entry name" value="GLUCOSYL/GLUCURONOSYL TRANSFERASES"/>
    <property type="match status" value="1"/>
</dbReference>
<dbReference type="CDD" id="cd03784">
    <property type="entry name" value="GT1_Gtf-like"/>
    <property type="match status" value="1"/>
</dbReference>
<dbReference type="RefSeq" id="XP_022759823.1">
    <property type="nucleotide sequence ID" value="XM_022904088.1"/>
</dbReference>
<dbReference type="FunFam" id="3.40.50.2000:FF:000057">
    <property type="entry name" value="Glycosyltransferase"/>
    <property type="match status" value="1"/>
</dbReference>
<dbReference type="GO" id="GO:0080043">
    <property type="term" value="F:quercetin 3-O-glucosyltransferase activity"/>
    <property type="evidence" value="ECO:0007669"/>
    <property type="project" value="TreeGrafter"/>
</dbReference>
<dbReference type="InterPro" id="IPR002213">
    <property type="entry name" value="UDP_glucos_trans"/>
</dbReference>
<dbReference type="GeneID" id="111306179"/>
<reference evidence="7" key="1">
    <citation type="submission" date="2025-08" db="UniProtKB">
        <authorList>
            <consortium name="RefSeq"/>
        </authorList>
    </citation>
    <scope>IDENTIFICATION</scope>
    <source>
        <tissue evidence="7">Fruit stalk</tissue>
    </source>
</reference>
<dbReference type="Pfam" id="PF00201">
    <property type="entry name" value="UDPGT"/>
    <property type="match status" value="1"/>
</dbReference>
<sequence>MAQENKARKAHVLIVPYPAQGHINPMFQFGKRLVAKGVKVTLVTTVFLSKSSTFSDPTSSFDIQAISDGFDEGGYDQAGSADAYVRTFWSVGSKSLESLIKKLADSGHPVDALVYDGFLPWALDLAKQFGMLSAVFFTQLCAVNSVYYHVNRGLLQLPLPGTNVSLPGLPLLEVSELPSYVALYGSYPTWFDVLVNQFSNVDGADWVFFNIFYELEKEVVDWMSKFWKVMTVGPTLPSMYLDKRLENDEDYGINLFKPKTGICMSWLSGKPKGSVVYVSFGSMAEVDVEQMREVAWGLKGSNYYFLWVVRESEEAKLPKDFIEETWEKGLVVSWCPQLEVLSHESIGCFLTHCGLNSVIEALCLGVPMVTMPQWSDQSTNAKHVEDVWGFGVRARPDDEKGFVRREIVDHCIRELMEGEKGIEAKKNAIKWKNMAKEAIDEGGSSDKNIDQFVIELSNQVFQF</sequence>
<keyword evidence="3 4" id="KW-0808">Transferase</keyword>
<keyword evidence="2 4" id="KW-0328">Glycosyltransferase</keyword>
<organism evidence="6 7">
    <name type="scientific">Durio zibethinus</name>
    <name type="common">Durian</name>
    <dbReference type="NCBI Taxonomy" id="66656"/>
    <lineage>
        <taxon>Eukaryota</taxon>
        <taxon>Viridiplantae</taxon>
        <taxon>Streptophyta</taxon>
        <taxon>Embryophyta</taxon>
        <taxon>Tracheophyta</taxon>
        <taxon>Spermatophyta</taxon>
        <taxon>Magnoliopsida</taxon>
        <taxon>eudicotyledons</taxon>
        <taxon>Gunneridae</taxon>
        <taxon>Pentapetalae</taxon>
        <taxon>rosids</taxon>
        <taxon>malvids</taxon>
        <taxon>Malvales</taxon>
        <taxon>Malvaceae</taxon>
        <taxon>Helicteroideae</taxon>
        <taxon>Durio</taxon>
    </lineage>
</organism>
<dbReference type="KEGG" id="dzi:111306179"/>
<evidence type="ECO:0000313" key="7">
    <source>
        <dbReference type="RefSeq" id="XP_022759823.1"/>
    </source>
</evidence>
<evidence type="ECO:0000256" key="1">
    <source>
        <dbReference type="ARBA" id="ARBA00009995"/>
    </source>
</evidence>
<dbReference type="OrthoDB" id="5835829at2759"/>
<name>A0A6P6A491_DURZI</name>
<dbReference type="EC" id="2.4.1.-" evidence="5"/>
<dbReference type="SUPFAM" id="SSF53756">
    <property type="entry name" value="UDP-Glycosyltransferase/glycogen phosphorylase"/>
    <property type="match status" value="1"/>
</dbReference>
<dbReference type="GO" id="GO:0032787">
    <property type="term" value="P:monocarboxylic acid metabolic process"/>
    <property type="evidence" value="ECO:0007669"/>
    <property type="project" value="UniProtKB-ARBA"/>
</dbReference>
<comment type="similarity">
    <text evidence="1 4">Belongs to the UDP-glycosyltransferase family.</text>
</comment>
<dbReference type="AlphaFoldDB" id="A0A6P6A491"/>